<keyword evidence="3" id="KW-0378">Hydrolase</keyword>
<dbReference type="CDD" id="cd00190">
    <property type="entry name" value="Tryp_SPc"/>
    <property type="match status" value="1"/>
</dbReference>
<dbReference type="SUPFAM" id="SSF50494">
    <property type="entry name" value="Trypsin-like serine proteases"/>
    <property type="match status" value="1"/>
</dbReference>
<reference evidence="8" key="1">
    <citation type="submission" date="2019-11" db="UniProtKB">
        <authorList>
            <consortium name="WormBaseParasite"/>
        </authorList>
    </citation>
    <scope>IDENTIFICATION</scope>
</reference>
<dbReference type="GO" id="GO:0006508">
    <property type="term" value="P:proteolysis"/>
    <property type="evidence" value="ECO:0007669"/>
    <property type="project" value="UniProtKB-KW"/>
</dbReference>
<dbReference type="PANTHER" id="PTHR24252">
    <property type="entry name" value="ACROSIN-RELATED"/>
    <property type="match status" value="1"/>
</dbReference>
<keyword evidence="4" id="KW-0720">Serine protease</keyword>
<dbReference type="InterPro" id="IPR001314">
    <property type="entry name" value="Peptidase_S1A"/>
</dbReference>
<accession>A0A5K3F162</accession>
<dbReference type="PRINTS" id="PR00722">
    <property type="entry name" value="CHYMOTRYPSIN"/>
</dbReference>
<dbReference type="GO" id="GO:0004252">
    <property type="term" value="F:serine-type endopeptidase activity"/>
    <property type="evidence" value="ECO:0007669"/>
    <property type="project" value="InterPro"/>
</dbReference>
<evidence type="ECO:0000313" key="8">
    <source>
        <dbReference type="WBParaSite" id="MCU_004728-RA"/>
    </source>
</evidence>
<evidence type="ECO:0000259" key="7">
    <source>
        <dbReference type="PROSITE" id="PS50240"/>
    </source>
</evidence>
<evidence type="ECO:0000256" key="4">
    <source>
        <dbReference type="ARBA" id="ARBA00022825"/>
    </source>
</evidence>
<evidence type="ECO:0000256" key="6">
    <source>
        <dbReference type="SAM" id="SignalP"/>
    </source>
</evidence>
<dbReference type="WBParaSite" id="MCU_004728-RA">
    <property type="protein sequence ID" value="MCU_004728-RA"/>
    <property type="gene ID" value="MCU_004728"/>
</dbReference>
<keyword evidence="5" id="KW-1015">Disulfide bond</keyword>
<dbReference type="Pfam" id="PF00089">
    <property type="entry name" value="Trypsin"/>
    <property type="match status" value="1"/>
</dbReference>
<dbReference type="AlphaFoldDB" id="A0A5K3F162"/>
<feature type="chain" id="PRO_5024362039" evidence="6">
    <location>
        <begin position="22"/>
        <end position="391"/>
    </location>
</feature>
<evidence type="ECO:0000256" key="2">
    <source>
        <dbReference type="ARBA" id="ARBA00022729"/>
    </source>
</evidence>
<keyword evidence="1" id="KW-0645">Protease</keyword>
<organism evidence="8">
    <name type="scientific">Mesocestoides corti</name>
    <name type="common">Flatworm</name>
    <dbReference type="NCBI Taxonomy" id="53468"/>
    <lineage>
        <taxon>Eukaryota</taxon>
        <taxon>Metazoa</taxon>
        <taxon>Spiralia</taxon>
        <taxon>Lophotrochozoa</taxon>
        <taxon>Platyhelminthes</taxon>
        <taxon>Cestoda</taxon>
        <taxon>Eucestoda</taxon>
        <taxon>Cyclophyllidea</taxon>
        <taxon>Mesocestoididae</taxon>
        <taxon>Mesocestoides</taxon>
    </lineage>
</organism>
<dbReference type="InterPro" id="IPR009003">
    <property type="entry name" value="Peptidase_S1_PA"/>
</dbReference>
<feature type="domain" description="Peptidase S1" evidence="7">
    <location>
        <begin position="64"/>
        <end position="389"/>
    </location>
</feature>
<feature type="signal peptide" evidence="6">
    <location>
        <begin position="1"/>
        <end position="21"/>
    </location>
</feature>
<evidence type="ECO:0000256" key="1">
    <source>
        <dbReference type="ARBA" id="ARBA00022670"/>
    </source>
</evidence>
<evidence type="ECO:0000256" key="5">
    <source>
        <dbReference type="ARBA" id="ARBA00023157"/>
    </source>
</evidence>
<name>A0A5K3F162_MESCO</name>
<sequence>MRITAEVGIVLLLAAYFPVETIDGKGFWLHLLSSIQKQKASEGETIREHCGRSRYHSGGLEKRIIGGVESRQFEWPWLVSIQLQQEIPANQAGNTVALEAITQTPKKRQPNLRLLFERLSSEDEPEAREAIMQEIIKIVSDQHPAGNMTAPSRTNQEKLAGHICGGTLISPSWILTAKHCFDSQLNPSLTADPSRWMVRVGEHNLHKPEEFQVDHEVEKIIVYPSADDVYDSEAGVRDDIALIKLRNPVKFNKNVQPACLPYPGEQFKAGSVCAVAGWGVTEEGAQLSPTLRHIRVPLISREECKDIFAPLMLWSPSFQILPSVLCAGNMGRMDACQYDSGGPLMCSSDVDDQYIVVGIISFGFKCASGYPGIYTRVTSFLDWIHDITANH</sequence>
<proteinExistence type="predicted"/>
<dbReference type="InterPro" id="IPR001254">
    <property type="entry name" value="Trypsin_dom"/>
</dbReference>
<evidence type="ECO:0000256" key="3">
    <source>
        <dbReference type="ARBA" id="ARBA00022801"/>
    </source>
</evidence>
<protein>
    <submittedName>
        <fullName evidence="8">Peptidase S1 domain-containing protein</fullName>
    </submittedName>
</protein>
<dbReference type="FunFam" id="2.40.10.10:FF:000120">
    <property type="entry name" value="Putative serine protease"/>
    <property type="match status" value="1"/>
</dbReference>
<dbReference type="SMART" id="SM00020">
    <property type="entry name" value="Tryp_SPc"/>
    <property type="match status" value="1"/>
</dbReference>
<keyword evidence="2 6" id="KW-0732">Signal</keyword>
<dbReference type="PANTHER" id="PTHR24252:SF7">
    <property type="entry name" value="HYALIN"/>
    <property type="match status" value="1"/>
</dbReference>
<dbReference type="PROSITE" id="PS50240">
    <property type="entry name" value="TRYPSIN_DOM"/>
    <property type="match status" value="1"/>
</dbReference>
<dbReference type="InterPro" id="IPR043504">
    <property type="entry name" value="Peptidase_S1_PA_chymotrypsin"/>
</dbReference>
<dbReference type="Gene3D" id="2.40.10.10">
    <property type="entry name" value="Trypsin-like serine proteases"/>
    <property type="match status" value="1"/>
</dbReference>